<reference evidence="1 2" key="1">
    <citation type="journal article" date="2015" name="Genome Announc.">
        <title>Complete Genome Sequence of Methylobacterium aquaticum Strain 22A, Isolated from Racomitrium japonicum Moss.</title>
        <authorList>
            <person name="Tani A."/>
            <person name="Ogura Y."/>
            <person name="Hayashi T."/>
            <person name="Kimbara K."/>
        </authorList>
    </citation>
    <scope>NUCLEOTIDE SEQUENCE [LARGE SCALE GENOMIC DNA]</scope>
    <source>
        <strain evidence="1 2">MA-22A</strain>
        <plasmid evidence="2">Plasmid pMaq22A_3p DNA</plasmid>
    </source>
</reference>
<dbReference type="KEGG" id="maqu:Maq22A_3p50040"/>
<evidence type="ECO:0000313" key="2">
    <source>
        <dbReference type="Proteomes" id="UP000061432"/>
    </source>
</evidence>
<gene>
    <name evidence="1" type="ORF">Maq22A_3p50040</name>
</gene>
<organism evidence="1 2">
    <name type="scientific">Methylobacterium aquaticum</name>
    <dbReference type="NCBI Taxonomy" id="270351"/>
    <lineage>
        <taxon>Bacteria</taxon>
        <taxon>Pseudomonadati</taxon>
        <taxon>Pseudomonadota</taxon>
        <taxon>Alphaproteobacteria</taxon>
        <taxon>Hyphomicrobiales</taxon>
        <taxon>Methylobacteriaceae</taxon>
        <taxon>Methylobacterium</taxon>
    </lineage>
</organism>
<dbReference type="Proteomes" id="UP000061432">
    <property type="component" value="Plasmid pMaq22A_3p"/>
</dbReference>
<evidence type="ECO:0000313" key="1">
    <source>
        <dbReference type="EMBL" id="BAQ50264.1"/>
    </source>
</evidence>
<dbReference type="PATRIC" id="fig|270351.10.peg.7452"/>
<dbReference type="EMBL" id="AP014707">
    <property type="protein sequence ID" value="BAQ50264.1"/>
    <property type="molecule type" value="Genomic_DNA"/>
</dbReference>
<geneLocation type="plasmid" evidence="2">
    <name>pMaq22A_3p DNA</name>
</geneLocation>
<dbReference type="RefSeq" id="WP_060851313.1">
    <property type="nucleotide sequence ID" value="NZ_AP014707.1"/>
</dbReference>
<protein>
    <submittedName>
        <fullName evidence="1">Uncharacterized protein</fullName>
    </submittedName>
</protein>
<dbReference type="AlphaFoldDB" id="A0A0C6FXJ7"/>
<keyword evidence="1" id="KW-0614">Plasmid</keyword>
<name>A0A0C6FXJ7_9HYPH</name>
<accession>A0A0C6FXJ7</accession>
<proteinExistence type="predicted"/>
<sequence length="95" mass="10397">MSTSEKGKFYLTGLGLLMRGVTFTPQERAILNYLCAEAAKSDAAYWDAVTGIKPGSDLWHAIEGLKKTLRSLGRQNILQAHYDRAADVHGPVPAH</sequence>
<reference evidence="2" key="2">
    <citation type="submission" date="2015-01" db="EMBL/GenBank/DDBJ databases">
        <title>Complete genome sequence of Methylobacterium aquaticum strain 22A.</title>
        <authorList>
            <person name="Tani A."/>
            <person name="Ogura Y."/>
            <person name="Hayashi T."/>
        </authorList>
    </citation>
    <scope>NUCLEOTIDE SEQUENCE [LARGE SCALE GENOMIC DNA]</scope>
    <source>
        <strain evidence="2">MA-22A</strain>
        <plasmid evidence="2">Plasmid pMaq22A_3p DNA</plasmid>
    </source>
</reference>